<dbReference type="InterPro" id="IPR002347">
    <property type="entry name" value="SDR_fam"/>
</dbReference>
<evidence type="ECO:0000313" key="7">
    <source>
        <dbReference type="EMBL" id="ABS65106.1"/>
    </source>
</evidence>
<dbReference type="KEGG" id="pla:Plav_3507"/>
<evidence type="ECO:0000256" key="3">
    <source>
        <dbReference type="RuleBase" id="RU000363"/>
    </source>
</evidence>
<keyword evidence="5" id="KW-1133">Transmembrane helix</keyword>
<dbReference type="Pfam" id="PF00106">
    <property type="entry name" value="adh_short"/>
    <property type="match status" value="1"/>
</dbReference>
<feature type="domain" description="Ketoreductase" evidence="6">
    <location>
        <begin position="11"/>
        <end position="196"/>
    </location>
</feature>
<feature type="region of interest" description="Disordered" evidence="4">
    <location>
        <begin position="272"/>
        <end position="293"/>
    </location>
</feature>
<dbReference type="PRINTS" id="PR00080">
    <property type="entry name" value="SDRFAMILY"/>
</dbReference>
<evidence type="ECO:0000256" key="5">
    <source>
        <dbReference type="SAM" id="Phobius"/>
    </source>
</evidence>
<dbReference type="eggNOG" id="COG0300">
    <property type="taxonomic scope" value="Bacteria"/>
</dbReference>
<evidence type="ECO:0000256" key="1">
    <source>
        <dbReference type="ARBA" id="ARBA00006484"/>
    </source>
</evidence>
<protein>
    <submittedName>
        <fullName evidence="7">Short-chain dehydrogenase/reductase SDR</fullName>
    </submittedName>
</protein>
<dbReference type="EMBL" id="CP000774">
    <property type="protein sequence ID" value="ABS65106.1"/>
    <property type="molecule type" value="Genomic_DNA"/>
</dbReference>
<dbReference type="SUPFAM" id="SSF51735">
    <property type="entry name" value="NAD(P)-binding Rossmann-fold domains"/>
    <property type="match status" value="1"/>
</dbReference>
<dbReference type="OrthoDB" id="9781689at2"/>
<name>A7HYX3_PARL1</name>
<accession>A7HYX3</accession>
<dbReference type="AlphaFoldDB" id="A7HYX3"/>
<keyword evidence="2" id="KW-0560">Oxidoreductase</keyword>
<evidence type="ECO:0000256" key="4">
    <source>
        <dbReference type="SAM" id="MobiDB-lite"/>
    </source>
</evidence>
<dbReference type="PANTHER" id="PTHR44196">
    <property type="entry name" value="DEHYDROGENASE/REDUCTASE SDR FAMILY MEMBER 7B"/>
    <property type="match status" value="1"/>
</dbReference>
<feature type="transmembrane region" description="Helical" evidence="5">
    <location>
        <begin position="309"/>
        <end position="328"/>
    </location>
</feature>
<dbReference type="Proteomes" id="UP000006377">
    <property type="component" value="Chromosome"/>
</dbReference>
<evidence type="ECO:0000313" key="8">
    <source>
        <dbReference type="Proteomes" id="UP000006377"/>
    </source>
</evidence>
<sequence>MARKLKPISEQTIVITGASSGIGLTTAQRAARAGANVVLVSRNEMALKKIRDEIRSAGGKADFVAADMGVRDEVRNVVDTVVERHGGFDTWVNGAGVGIYARLEETSDEDHQKIFQTNYWGVVYGSLEALKHLKYKHGALINIGSISSDMPAPILSAYTASKHAVKGFTDSLRLELLHDKAPVSVTLIKPSGIQTPFGDHAKNYMDAASRVPPPVYHPEVVAEAILRAATHPMRDITVGGAGLAMTMLAGIAPALSDRLFAWSFFKTARDEKQKKHDESALHEPGDGGRKLGEQSGHIRETSLAAKAQMHPFATAGLTAIAAVAVLSLRKSGRQRLGNATRAAIPTRLLIGSITP</sequence>
<organism evidence="7 8">
    <name type="scientific">Parvibaculum lavamentivorans (strain DS-1 / DSM 13023 / NCIMB 13966)</name>
    <dbReference type="NCBI Taxonomy" id="402881"/>
    <lineage>
        <taxon>Bacteria</taxon>
        <taxon>Pseudomonadati</taxon>
        <taxon>Pseudomonadota</taxon>
        <taxon>Alphaproteobacteria</taxon>
        <taxon>Hyphomicrobiales</taxon>
        <taxon>Parvibaculaceae</taxon>
        <taxon>Parvibaculum</taxon>
    </lineage>
</organism>
<dbReference type="GO" id="GO:0016020">
    <property type="term" value="C:membrane"/>
    <property type="evidence" value="ECO:0007669"/>
    <property type="project" value="TreeGrafter"/>
</dbReference>
<dbReference type="STRING" id="402881.Plav_3507"/>
<comment type="similarity">
    <text evidence="1 3">Belongs to the short-chain dehydrogenases/reductases (SDR) family.</text>
</comment>
<dbReference type="PANTHER" id="PTHR44196:SF1">
    <property type="entry name" value="DEHYDROGENASE_REDUCTASE SDR FAMILY MEMBER 7B"/>
    <property type="match status" value="1"/>
</dbReference>
<dbReference type="HOGENOM" id="CLU_010194_2_1_5"/>
<keyword evidence="5" id="KW-0472">Membrane</keyword>
<keyword evidence="5" id="KW-0812">Transmembrane</keyword>
<evidence type="ECO:0000259" key="6">
    <source>
        <dbReference type="SMART" id="SM00822"/>
    </source>
</evidence>
<dbReference type="Gene3D" id="3.40.50.720">
    <property type="entry name" value="NAD(P)-binding Rossmann-like Domain"/>
    <property type="match status" value="1"/>
</dbReference>
<feature type="transmembrane region" description="Helical" evidence="5">
    <location>
        <begin position="236"/>
        <end position="255"/>
    </location>
</feature>
<dbReference type="PRINTS" id="PR00081">
    <property type="entry name" value="GDHRDH"/>
</dbReference>
<reference evidence="7 8" key="1">
    <citation type="journal article" date="2011" name="Stand. Genomic Sci.">
        <title>Complete genome sequence of Parvibaculum lavamentivorans type strain (DS-1(T)).</title>
        <authorList>
            <person name="Schleheck D."/>
            <person name="Weiss M."/>
            <person name="Pitluck S."/>
            <person name="Bruce D."/>
            <person name="Land M.L."/>
            <person name="Han S."/>
            <person name="Saunders E."/>
            <person name="Tapia R."/>
            <person name="Detter C."/>
            <person name="Brettin T."/>
            <person name="Han J."/>
            <person name="Woyke T."/>
            <person name="Goodwin L."/>
            <person name="Pennacchio L."/>
            <person name="Nolan M."/>
            <person name="Cook A.M."/>
            <person name="Kjelleberg S."/>
            <person name="Thomas T."/>
        </authorList>
    </citation>
    <scope>NUCLEOTIDE SEQUENCE [LARGE SCALE GENOMIC DNA]</scope>
    <source>
        <strain evidence="8">DS-1 / DSM 13023 / NCIMB 13966</strain>
    </source>
</reference>
<dbReference type="InterPro" id="IPR020904">
    <property type="entry name" value="Sc_DH/Rdtase_CS"/>
</dbReference>
<dbReference type="GO" id="GO:0016491">
    <property type="term" value="F:oxidoreductase activity"/>
    <property type="evidence" value="ECO:0007669"/>
    <property type="project" value="UniProtKB-KW"/>
</dbReference>
<dbReference type="InterPro" id="IPR057326">
    <property type="entry name" value="KR_dom"/>
</dbReference>
<dbReference type="SMART" id="SM00822">
    <property type="entry name" value="PKS_KR"/>
    <property type="match status" value="1"/>
</dbReference>
<keyword evidence="8" id="KW-1185">Reference proteome</keyword>
<dbReference type="InterPro" id="IPR036291">
    <property type="entry name" value="NAD(P)-bd_dom_sf"/>
</dbReference>
<gene>
    <name evidence="7" type="ordered locus">Plav_3507</name>
</gene>
<dbReference type="PROSITE" id="PS00061">
    <property type="entry name" value="ADH_SHORT"/>
    <property type="match status" value="1"/>
</dbReference>
<proteinExistence type="inferred from homology"/>
<dbReference type="NCBIfam" id="NF005495">
    <property type="entry name" value="PRK07109.1"/>
    <property type="match status" value="1"/>
</dbReference>
<evidence type="ECO:0000256" key="2">
    <source>
        <dbReference type="ARBA" id="ARBA00023002"/>
    </source>
</evidence>